<comment type="caution">
    <text evidence="2">The sequence shown here is derived from an EMBL/GenBank/DDBJ whole genome shotgun (WGS) entry which is preliminary data.</text>
</comment>
<dbReference type="GO" id="GO:0016301">
    <property type="term" value="F:kinase activity"/>
    <property type="evidence" value="ECO:0007669"/>
    <property type="project" value="UniProtKB-KW"/>
</dbReference>
<evidence type="ECO:0000313" key="2">
    <source>
        <dbReference type="EMBL" id="GAM74892.1"/>
    </source>
</evidence>
<dbReference type="InterPro" id="IPR002575">
    <property type="entry name" value="Aminoglycoside_PTrfase"/>
</dbReference>
<gene>
    <name evidence="2" type="ORF">JCM19241_1235</name>
</gene>
<name>A0A0B8QDA2_9VIBR</name>
<proteinExistence type="predicted"/>
<organism evidence="2 3">
    <name type="scientific">Vibrio ishigakensis</name>
    <dbReference type="NCBI Taxonomy" id="1481914"/>
    <lineage>
        <taxon>Bacteria</taxon>
        <taxon>Pseudomonadati</taxon>
        <taxon>Pseudomonadota</taxon>
        <taxon>Gammaproteobacteria</taxon>
        <taxon>Vibrionales</taxon>
        <taxon>Vibrionaceae</taxon>
        <taxon>Vibrio</taxon>
    </lineage>
</organism>
<accession>A0A0B8QDA2</accession>
<protein>
    <submittedName>
        <fullName evidence="2">Protein kinase-like protein</fullName>
    </submittedName>
</protein>
<dbReference type="SUPFAM" id="SSF56112">
    <property type="entry name" value="Protein kinase-like (PK-like)"/>
    <property type="match status" value="1"/>
</dbReference>
<reference evidence="2 3" key="1">
    <citation type="submission" date="2015-01" db="EMBL/GenBank/DDBJ databases">
        <title>Vibrio sp. C94 JCM 19241 whole genome shotgun sequence.</title>
        <authorList>
            <person name="Sawabe T."/>
            <person name="Meirelles P."/>
            <person name="Feng G."/>
            <person name="Sayaka M."/>
            <person name="Hattori M."/>
            <person name="Ohkuma M."/>
        </authorList>
    </citation>
    <scope>NUCLEOTIDE SEQUENCE [LARGE SCALE GENOMIC DNA]</scope>
    <source>
        <strain evidence="3">JCM 19241</strain>
    </source>
</reference>
<reference evidence="2 3" key="2">
    <citation type="submission" date="2015-01" db="EMBL/GenBank/DDBJ databases">
        <authorList>
            <consortium name="NBRP consortium"/>
            <person name="Sawabe T."/>
            <person name="Meirelles P."/>
            <person name="Feng G."/>
            <person name="Sayaka M."/>
            <person name="Hattori M."/>
            <person name="Ohkuma M."/>
        </authorList>
    </citation>
    <scope>NUCLEOTIDE SEQUENCE [LARGE SCALE GENOMIC DNA]</scope>
    <source>
        <strain evidence="3">JCM 19241</strain>
    </source>
</reference>
<dbReference type="Pfam" id="PF01636">
    <property type="entry name" value="APH"/>
    <property type="match status" value="1"/>
</dbReference>
<evidence type="ECO:0000313" key="3">
    <source>
        <dbReference type="Proteomes" id="UP000031666"/>
    </source>
</evidence>
<keyword evidence="2" id="KW-0808">Transferase</keyword>
<dbReference type="Gene3D" id="3.90.1200.10">
    <property type="match status" value="1"/>
</dbReference>
<dbReference type="STRING" id="1481914.JCM19241_1235"/>
<feature type="domain" description="Aminoglycoside phosphotransferase" evidence="1">
    <location>
        <begin position="30"/>
        <end position="187"/>
    </location>
</feature>
<keyword evidence="2" id="KW-0418">Kinase</keyword>
<dbReference type="AlphaFoldDB" id="A0A0B8QDA2"/>
<dbReference type="Proteomes" id="UP000031666">
    <property type="component" value="Unassembled WGS sequence"/>
</dbReference>
<dbReference type="EMBL" id="BBSC01000003">
    <property type="protein sequence ID" value="GAM74892.1"/>
    <property type="molecule type" value="Genomic_DNA"/>
</dbReference>
<evidence type="ECO:0000259" key="1">
    <source>
        <dbReference type="Pfam" id="PF01636"/>
    </source>
</evidence>
<dbReference type="InterPro" id="IPR011009">
    <property type="entry name" value="Kinase-like_dom_sf"/>
</dbReference>
<sequence>MEERVKDRELAQMGSASVALVTHKEYICIRKSNASLVERNFYQVVAPMLVARGVGIPELVDLTEQSLFLEYIPNKVSLAELSSSRDAFAALSAIHRLSHKHIESLKQHSWTDRDTNRALSRLSLPEKSQAMLCEMQKQAQHLFDSDTLISGDSNNGNWGRRDNGELVLFDWERFGYGHPAIDLAPLVKGMGAYSEYLAIAERYVQINSQTDLQDLIRSLILAKAWIAVEVVNILFERQNSMKDKYVDWYNSTLPAWFKQIERYL</sequence>